<protein>
    <submittedName>
        <fullName evidence="3">Uncharacterized protein</fullName>
    </submittedName>
</protein>
<evidence type="ECO:0000313" key="3">
    <source>
        <dbReference type="EMBL" id="RRT82135.1"/>
    </source>
</evidence>
<name>A0A427B129_ENSVE</name>
<dbReference type="AlphaFoldDB" id="A0A427B129"/>
<reference evidence="3 4" key="1">
    <citation type="journal article" date="2014" name="Agronomy (Basel)">
        <title>A Draft Genome Sequence for Ensete ventricosum, the Drought-Tolerant Tree Against Hunger.</title>
        <authorList>
            <person name="Harrison J."/>
            <person name="Moore K.A."/>
            <person name="Paszkiewicz K."/>
            <person name="Jones T."/>
            <person name="Grant M."/>
            <person name="Ambacheew D."/>
            <person name="Muzemil S."/>
            <person name="Studholme D.J."/>
        </authorList>
    </citation>
    <scope>NUCLEOTIDE SEQUENCE [LARGE SCALE GENOMIC DNA]</scope>
</reference>
<sequence length="236" mass="26326">MYGREVARIGSTNETLPWRKTESPVERCHLTGHPHHTWNDVTSGSNCGQGYWRGSRTPRGTQKGGNICHMRRMNHPGELSGLQLWVWPGATITRVRSLPPETAAFDGTTARSTRDSHPHESRCRADFPTRSSSSLEYFASFPSPSFMGPNEKTDLELPEDTIAGSPLATRKTHTFDHIGSFATVAQYTPGRTRNRILMSIYIVLIKAKINVLLPFGPLAIMLHYLTGKHVSIYLSP</sequence>
<keyword evidence="2" id="KW-0472">Membrane</keyword>
<keyword evidence="2" id="KW-1133">Transmembrane helix</keyword>
<evidence type="ECO:0000256" key="1">
    <source>
        <dbReference type="SAM" id="MobiDB-lite"/>
    </source>
</evidence>
<accession>A0A427B129</accession>
<feature type="region of interest" description="Disordered" evidence="1">
    <location>
        <begin position="103"/>
        <end position="127"/>
    </location>
</feature>
<evidence type="ECO:0000313" key="4">
    <source>
        <dbReference type="Proteomes" id="UP000287651"/>
    </source>
</evidence>
<feature type="transmembrane region" description="Helical" evidence="2">
    <location>
        <begin position="200"/>
        <end position="225"/>
    </location>
</feature>
<proteinExistence type="predicted"/>
<dbReference type="Proteomes" id="UP000287651">
    <property type="component" value="Unassembled WGS sequence"/>
</dbReference>
<evidence type="ECO:0000256" key="2">
    <source>
        <dbReference type="SAM" id="Phobius"/>
    </source>
</evidence>
<dbReference type="EMBL" id="AMZH03000757">
    <property type="protein sequence ID" value="RRT82135.1"/>
    <property type="molecule type" value="Genomic_DNA"/>
</dbReference>
<gene>
    <name evidence="3" type="ORF">B296_00020661</name>
</gene>
<keyword evidence="2" id="KW-0812">Transmembrane</keyword>
<organism evidence="3 4">
    <name type="scientific">Ensete ventricosum</name>
    <name type="common">Abyssinian banana</name>
    <name type="synonym">Musa ensete</name>
    <dbReference type="NCBI Taxonomy" id="4639"/>
    <lineage>
        <taxon>Eukaryota</taxon>
        <taxon>Viridiplantae</taxon>
        <taxon>Streptophyta</taxon>
        <taxon>Embryophyta</taxon>
        <taxon>Tracheophyta</taxon>
        <taxon>Spermatophyta</taxon>
        <taxon>Magnoliopsida</taxon>
        <taxon>Liliopsida</taxon>
        <taxon>Zingiberales</taxon>
        <taxon>Musaceae</taxon>
        <taxon>Ensete</taxon>
    </lineage>
</organism>
<comment type="caution">
    <text evidence="3">The sequence shown here is derived from an EMBL/GenBank/DDBJ whole genome shotgun (WGS) entry which is preliminary data.</text>
</comment>
<feature type="compositionally biased region" description="Basic and acidic residues" evidence="1">
    <location>
        <begin position="112"/>
        <end position="127"/>
    </location>
</feature>